<sequence length="208" mass="22523">MGEWINRGHNCSSFFQENDKAQGGSSKIHTSHKVGHKRVLASLNQPDNSRCHHTRFKVNSSHKALTPISNKTPHFLASVQCSSQETHSITGYRSVCWGISDRGHILVFDISVWGNINIGPTGAYPRASATSSIVLYPVASRGISELVGTSLPKTLGTSTDSNITPCPHSQISTLAMRASMEDRRGVKVAKMALSIIQGTSASNREARI</sequence>
<comment type="caution">
    <text evidence="1">The sequence shown here is derived from an EMBL/GenBank/DDBJ whole genome shotgun (WGS) entry which is preliminary data.</text>
</comment>
<dbReference type="AlphaFoldDB" id="A0A9J5ZE04"/>
<evidence type="ECO:0000313" key="1">
    <source>
        <dbReference type="EMBL" id="KAG5611163.1"/>
    </source>
</evidence>
<gene>
    <name evidence="1" type="ORF">H5410_022444</name>
</gene>
<evidence type="ECO:0000313" key="2">
    <source>
        <dbReference type="Proteomes" id="UP000824120"/>
    </source>
</evidence>
<reference evidence="1 2" key="1">
    <citation type="submission" date="2020-09" db="EMBL/GenBank/DDBJ databases">
        <title>De no assembly of potato wild relative species, Solanum commersonii.</title>
        <authorList>
            <person name="Cho K."/>
        </authorList>
    </citation>
    <scope>NUCLEOTIDE SEQUENCE [LARGE SCALE GENOMIC DNA]</scope>
    <source>
        <strain evidence="1">LZ3.2</strain>
        <tissue evidence="1">Leaf</tissue>
    </source>
</reference>
<organism evidence="1 2">
    <name type="scientific">Solanum commersonii</name>
    <name type="common">Commerson's wild potato</name>
    <name type="synonym">Commerson's nightshade</name>
    <dbReference type="NCBI Taxonomy" id="4109"/>
    <lineage>
        <taxon>Eukaryota</taxon>
        <taxon>Viridiplantae</taxon>
        <taxon>Streptophyta</taxon>
        <taxon>Embryophyta</taxon>
        <taxon>Tracheophyta</taxon>
        <taxon>Spermatophyta</taxon>
        <taxon>Magnoliopsida</taxon>
        <taxon>eudicotyledons</taxon>
        <taxon>Gunneridae</taxon>
        <taxon>Pentapetalae</taxon>
        <taxon>asterids</taxon>
        <taxon>lamiids</taxon>
        <taxon>Solanales</taxon>
        <taxon>Solanaceae</taxon>
        <taxon>Solanoideae</taxon>
        <taxon>Solaneae</taxon>
        <taxon>Solanum</taxon>
    </lineage>
</organism>
<proteinExistence type="predicted"/>
<dbReference type="Proteomes" id="UP000824120">
    <property type="component" value="Chromosome 4"/>
</dbReference>
<name>A0A9J5ZE04_SOLCO</name>
<dbReference type="EMBL" id="JACXVP010000004">
    <property type="protein sequence ID" value="KAG5611163.1"/>
    <property type="molecule type" value="Genomic_DNA"/>
</dbReference>
<accession>A0A9J5ZE04</accession>
<keyword evidence="2" id="KW-1185">Reference proteome</keyword>
<protein>
    <submittedName>
        <fullName evidence="1">Uncharacterized protein</fullName>
    </submittedName>
</protein>